<dbReference type="Pfam" id="PF06949">
    <property type="entry name" value="DUF1292"/>
    <property type="match status" value="1"/>
</dbReference>
<evidence type="ECO:0000313" key="4">
    <source>
        <dbReference type="Proteomes" id="UP001231941"/>
    </source>
</evidence>
<dbReference type="HAMAP" id="MF_01448">
    <property type="entry name" value="UPF0473"/>
    <property type="match status" value="1"/>
</dbReference>
<proteinExistence type="inferred from homology"/>
<sequence length="106" mass="12508">MSENNNETETILEDDLGTIFIKNEEGEDEPFEIIMQFEVHETGAKYMMVVPEKAEANEEEEIDEVYPFRYEEDGDDLKLFTIDDEEEWNLVEETFNTLLTESDLQE</sequence>
<dbReference type="InterPro" id="IPR009711">
    <property type="entry name" value="UPF0473"/>
</dbReference>
<organism evidence="3 4">
    <name type="scientific">Chengkuizengella axinellae</name>
    <dbReference type="NCBI Taxonomy" id="3064388"/>
    <lineage>
        <taxon>Bacteria</taxon>
        <taxon>Bacillati</taxon>
        <taxon>Bacillota</taxon>
        <taxon>Bacilli</taxon>
        <taxon>Bacillales</taxon>
        <taxon>Paenibacillaceae</taxon>
        <taxon>Chengkuizengella</taxon>
    </lineage>
</organism>
<protein>
    <recommendedName>
        <fullName evidence="2">UPF0473 protein Q5Y73_01675</fullName>
    </recommendedName>
</protein>
<keyword evidence="4" id="KW-1185">Reference proteome</keyword>
<evidence type="ECO:0000256" key="1">
    <source>
        <dbReference type="ARBA" id="ARBA00008439"/>
    </source>
</evidence>
<name>A0ABT9IU10_9BACL</name>
<gene>
    <name evidence="3" type="ORF">Q5Y73_01675</name>
</gene>
<dbReference type="Proteomes" id="UP001231941">
    <property type="component" value="Unassembled WGS sequence"/>
</dbReference>
<comment type="caution">
    <text evidence="3">The sequence shown here is derived from an EMBL/GenBank/DDBJ whole genome shotgun (WGS) entry which is preliminary data.</text>
</comment>
<reference evidence="3 4" key="1">
    <citation type="submission" date="2023-08" db="EMBL/GenBank/DDBJ databases">
        <authorList>
            <person name="Park J.-S."/>
        </authorList>
    </citation>
    <scope>NUCLEOTIDE SEQUENCE [LARGE SCALE GENOMIC DNA]</scope>
    <source>
        <strain evidence="3 4">2205SS18-9</strain>
    </source>
</reference>
<dbReference type="PANTHER" id="PTHR40066">
    <property type="entry name" value="UPF0473 PROTEIN CBO2561/CLC_2432"/>
    <property type="match status" value="1"/>
</dbReference>
<dbReference type="PANTHER" id="PTHR40066:SF1">
    <property type="entry name" value="UPF0473 PROTEIN CBO2561_CLC_2432"/>
    <property type="match status" value="1"/>
</dbReference>
<dbReference type="RefSeq" id="WP_305990113.1">
    <property type="nucleotide sequence ID" value="NZ_JAVAMP010000001.1"/>
</dbReference>
<evidence type="ECO:0000313" key="3">
    <source>
        <dbReference type="EMBL" id="MDP5272808.1"/>
    </source>
</evidence>
<dbReference type="EMBL" id="JAVAMP010000001">
    <property type="protein sequence ID" value="MDP5272808.1"/>
    <property type="molecule type" value="Genomic_DNA"/>
</dbReference>
<comment type="similarity">
    <text evidence="1 2">Belongs to the UPF0473 family.</text>
</comment>
<accession>A0ABT9IU10</accession>
<evidence type="ECO:0000256" key="2">
    <source>
        <dbReference type="HAMAP-Rule" id="MF_01448"/>
    </source>
</evidence>